<keyword evidence="2" id="KW-1185">Reference proteome</keyword>
<organism evidence="1 2">
    <name type="scientific">Hazenella coriacea</name>
    <dbReference type="NCBI Taxonomy" id="1179467"/>
    <lineage>
        <taxon>Bacteria</taxon>
        <taxon>Bacillati</taxon>
        <taxon>Bacillota</taxon>
        <taxon>Bacilli</taxon>
        <taxon>Bacillales</taxon>
        <taxon>Thermoactinomycetaceae</taxon>
        <taxon>Hazenella</taxon>
    </lineage>
</organism>
<comment type="caution">
    <text evidence="1">The sequence shown here is derived from an EMBL/GenBank/DDBJ whole genome shotgun (WGS) entry which is preliminary data.</text>
</comment>
<accession>A0A4R3L821</accession>
<name>A0A4R3L821_9BACL</name>
<evidence type="ECO:0000313" key="2">
    <source>
        <dbReference type="Proteomes" id="UP000294937"/>
    </source>
</evidence>
<dbReference type="AlphaFoldDB" id="A0A4R3L821"/>
<gene>
    <name evidence="1" type="ORF">EDD58_102527</name>
</gene>
<reference evidence="1 2" key="1">
    <citation type="submission" date="2019-03" db="EMBL/GenBank/DDBJ databases">
        <title>Genomic Encyclopedia of Type Strains, Phase IV (KMG-IV): sequencing the most valuable type-strain genomes for metagenomic binning, comparative biology and taxonomic classification.</title>
        <authorList>
            <person name="Goeker M."/>
        </authorList>
    </citation>
    <scope>NUCLEOTIDE SEQUENCE [LARGE SCALE GENOMIC DNA]</scope>
    <source>
        <strain evidence="1 2">DSM 45707</strain>
    </source>
</reference>
<dbReference type="Proteomes" id="UP000294937">
    <property type="component" value="Unassembled WGS sequence"/>
</dbReference>
<protein>
    <submittedName>
        <fullName evidence="1">Uncharacterized protein</fullName>
    </submittedName>
</protein>
<proteinExistence type="predicted"/>
<dbReference type="EMBL" id="SMAG01000002">
    <property type="protein sequence ID" value="TCS95943.1"/>
    <property type="molecule type" value="Genomic_DNA"/>
</dbReference>
<evidence type="ECO:0000313" key="1">
    <source>
        <dbReference type="EMBL" id="TCS95943.1"/>
    </source>
</evidence>
<sequence length="101" mass="12081">MVFMIAFWDFLFQEGSPFTMAFSVIELELTDSDYIQISEEPKKYLLYSETKGKPIFAKLGQDGWEYHEQMGNGHFFTRGNEQLHIKERLWTERYLVMVIEK</sequence>